<reference evidence="5 6" key="1">
    <citation type="journal article" date="2012" name="J. Bacteriol.">
        <title>Genome sequence of the soybean symbiont Sinorhizobium fredii HH103.</title>
        <authorList>
            <person name="Weidner S."/>
            <person name="Becker A."/>
            <person name="Bonilla I."/>
            <person name="Jaenicke S."/>
            <person name="Lloret J."/>
            <person name="Margaret I."/>
            <person name="Puhler A."/>
            <person name="Ruiz-Sainz J.E."/>
            <person name="Schneiker-Bekel S."/>
            <person name="Szczepanowski R."/>
            <person name="Vinardell J.M."/>
            <person name="Zehner S."/>
            <person name="Gottfert M."/>
        </authorList>
    </citation>
    <scope>NUCLEOTIDE SEQUENCE [LARGE SCALE GENOMIC DNA]</scope>
    <source>
        <strain evidence="5 6">HH103</strain>
    </source>
</reference>
<dbReference type="GO" id="GO:0016787">
    <property type="term" value="F:hydrolase activity"/>
    <property type="evidence" value="ECO:0007669"/>
    <property type="project" value="UniProtKB-KW"/>
</dbReference>
<dbReference type="InterPro" id="IPR015797">
    <property type="entry name" value="NUDIX_hydrolase-like_dom_sf"/>
</dbReference>
<dbReference type="Proteomes" id="UP000007735">
    <property type="component" value="Chromosome"/>
</dbReference>
<dbReference type="InterPro" id="IPR020476">
    <property type="entry name" value="Nudix_hydrolase"/>
</dbReference>
<evidence type="ECO:0000259" key="4">
    <source>
        <dbReference type="PROSITE" id="PS51462"/>
    </source>
</evidence>
<dbReference type="InterPro" id="IPR000086">
    <property type="entry name" value="NUDIX_hydrolase_dom"/>
</dbReference>
<dbReference type="PROSITE" id="PS51462">
    <property type="entry name" value="NUDIX"/>
    <property type="match status" value="1"/>
</dbReference>
<accession>G9A315</accession>
<protein>
    <recommendedName>
        <fullName evidence="4">Nudix hydrolase domain-containing protein</fullName>
    </recommendedName>
</protein>
<dbReference type="Gene3D" id="3.90.79.10">
    <property type="entry name" value="Nucleoside Triphosphate Pyrophosphohydrolase"/>
    <property type="match status" value="1"/>
</dbReference>
<dbReference type="AlphaFoldDB" id="G9A315"/>
<dbReference type="PROSITE" id="PS00893">
    <property type="entry name" value="NUDIX_BOX"/>
    <property type="match status" value="1"/>
</dbReference>
<evidence type="ECO:0000256" key="1">
    <source>
        <dbReference type="ARBA" id="ARBA00001946"/>
    </source>
</evidence>
<dbReference type="SUPFAM" id="SSF55811">
    <property type="entry name" value="Nudix"/>
    <property type="match status" value="1"/>
</dbReference>
<dbReference type="eggNOG" id="COG1051">
    <property type="taxonomic scope" value="Bacteria"/>
</dbReference>
<dbReference type="KEGG" id="sfh:SFHH103_00790"/>
<evidence type="ECO:0000313" key="6">
    <source>
        <dbReference type="Proteomes" id="UP000007735"/>
    </source>
</evidence>
<evidence type="ECO:0000256" key="3">
    <source>
        <dbReference type="RuleBase" id="RU003476"/>
    </source>
</evidence>
<feature type="domain" description="Nudix hydrolase" evidence="4">
    <location>
        <begin position="9"/>
        <end position="138"/>
    </location>
</feature>
<comment type="similarity">
    <text evidence="3">Belongs to the Nudix hydrolase family.</text>
</comment>
<dbReference type="Pfam" id="PF00293">
    <property type="entry name" value="NUDIX"/>
    <property type="match status" value="1"/>
</dbReference>
<organism evidence="5 6">
    <name type="scientific">Sinorhizobium fredii (strain HH103)</name>
    <dbReference type="NCBI Taxonomy" id="1117943"/>
    <lineage>
        <taxon>Bacteria</taxon>
        <taxon>Pseudomonadati</taxon>
        <taxon>Pseudomonadota</taxon>
        <taxon>Alphaproteobacteria</taxon>
        <taxon>Hyphomicrobiales</taxon>
        <taxon>Rhizobiaceae</taxon>
        <taxon>Sinorhizobium/Ensifer group</taxon>
        <taxon>Sinorhizobium</taxon>
    </lineage>
</organism>
<dbReference type="HOGENOM" id="CLU_037162_20_2_5"/>
<dbReference type="InterPro" id="IPR020084">
    <property type="entry name" value="NUDIX_hydrolase_CS"/>
</dbReference>
<name>G9A315_SINF1</name>
<dbReference type="PANTHER" id="PTHR43736">
    <property type="entry name" value="ADP-RIBOSE PYROPHOSPHATASE"/>
    <property type="match status" value="1"/>
</dbReference>
<dbReference type="CDD" id="cd04673">
    <property type="entry name" value="NUDIX_ADPRase"/>
    <property type="match status" value="1"/>
</dbReference>
<dbReference type="STRING" id="1117943.SFHH103_00790"/>
<dbReference type="EMBL" id="HE616890">
    <property type="protein sequence ID" value="CCE95289.1"/>
    <property type="molecule type" value="Genomic_DNA"/>
</dbReference>
<evidence type="ECO:0000313" key="5">
    <source>
        <dbReference type="EMBL" id="CCE95289.1"/>
    </source>
</evidence>
<comment type="cofactor">
    <cofactor evidence="1">
        <name>Mg(2+)</name>
        <dbReference type="ChEBI" id="CHEBI:18420"/>
    </cofactor>
</comment>
<sequence>MNSDAMTRQPQLASSAIIERDGRYLLVRRANPPSADMYAFPGGRAEPGETPAETALRELAEETGICGREPVLFETYDLVPNHAESRHFLLSVFRVEADSDCDAVASDDAADAGWFTPEEIFALPIPESVRHCVEKLARMRPSIHPSRDALASGTDSDLMDP</sequence>
<keyword evidence="2 3" id="KW-0378">Hydrolase</keyword>
<proteinExistence type="inferred from homology"/>
<dbReference type="PATRIC" id="fig|380.5.peg.845"/>
<gene>
    <name evidence="5" type="primary">nudf1</name>
    <name evidence="5" type="ordered locus">SFHH103_00790</name>
</gene>
<evidence type="ECO:0000256" key="2">
    <source>
        <dbReference type="ARBA" id="ARBA00022801"/>
    </source>
</evidence>
<dbReference type="PANTHER" id="PTHR43736:SF1">
    <property type="entry name" value="DIHYDRONEOPTERIN TRIPHOSPHATE DIPHOSPHATASE"/>
    <property type="match status" value="1"/>
</dbReference>
<dbReference type="PRINTS" id="PR00502">
    <property type="entry name" value="NUDIXFAMILY"/>
</dbReference>